<dbReference type="Pfam" id="PF02469">
    <property type="entry name" value="Fasciclin"/>
    <property type="match status" value="1"/>
</dbReference>
<feature type="domain" description="FAS1" evidence="1">
    <location>
        <begin position="31"/>
        <end position="143"/>
    </location>
</feature>
<dbReference type="PANTHER" id="PTHR10900:SF120">
    <property type="entry name" value="MUCIN-5AC-RELATED"/>
    <property type="match status" value="1"/>
</dbReference>
<dbReference type="EMBL" id="JANEYG010000164">
    <property type="protein sequence ID" value="KAJ8911736.1"/>
    <property type="molecule type" value="Genomic_DNA"/>
</dbReference>
<dbReference type="GO" id="GO:0050839">
    <property type="term" value="F:cell adhesion molecule binding"/>
    <property type="evidence" value="ECO:0007669"/>
    <property type="project" value="TreeGrafter"/>
</dbReference>
<dbReference type="GO" id="GO:0031012">
    <property type="term" value="C:extracellular matrix"/>
    <property type="evidence" value="ECO:0007669"/>
    <property type="project" value="TreeGrafter"/>
</dbReference>
<reference evidence="2 3" key="1">
    <citation type="journal article" date="2023" name="Insect Mol. Biol.">
        <title>Genome sequencing provides insights into the evolution of gene families encoding plant cell wall-degrading enzymes in longhorned beetles.</title>
        <authorList>
            <person name="Shin N.R."/>
            <person name="Okamura Y."/>
            <person name="Kirsch R."/>
            <person name="Pauchet Y."/>
        </authorList>
    </citation>
    <scope>NUCLEOTIDE SEQUENCE [LARGE SCALE GENOMIC DNA]</scope>
    <source>
        <strain evidence="2">EAD_L_NR</strain>
    </source>
</reference>
<sequence>MELRFWKTKKDIEIPQGVAHPIDRVMFPLPVGDIVQTLQSDRERRFTSILRAIFASGLAETLQGSKTFTLFAPTDKAFAALSTEELSRTVTDKILARELILRHLLPGTLYTNGMRYFQIKDSLLQDKQLTLSKQSGKNHIISI</sequence>
<accession>A0AAV8VCF7</accession>
<gene>
    <name evidence="2" type="ORF">NQ315_003636</name>
</gene>
<dbReference type="Proteomes" id="UP001159042">
    <property type="component" value="Unassembled WGS sequence"/>
</dbReference>
<evidence type="ECO:0000259" key="1">
    <source>
        <dbReference type="PROSITE" id="PS50213"/>
    </source>
</evidence>
<name>A0AAV8VCF7_9CUCU</name>
<dbReference type="PANTHER" id="PTHR10900">
    <property type="entry name" value="PERIOSTIN-RELATED"/>
    <property type="match status" value="1"/>
</dbReference>
<dbReference type="InterPro" id="IPR000782">
    <property type="entry name" value="FAS1_domain"/>
</dbReference>
<dbReference type="Gene3D" id="2.30.180.10">
    <property type="entry name" value="FAS1 domain"/>
    <property type="match status" value="1"/>
</dbReference>
<proteinExistence type="predicted"/>
<dbReference type="GO" id="GO:0005615">
    <property type="term" value="C:extracellular space"/>
    <property type="evidence" value="ECO:0007669"/>
    <property type="project" value="TreeGrafter"/>
</dbReference>
<dbReference type="PROSITE" id="PS50213">
    <property type="entry name" value="FAS1"/>
    <property type="match status" value="1"/>
</dbReference>
<dbReference type="InterPro" id="IPR036378">
    <property type="entry name" value="FAS1_dom_sf"/>
</dbReference>
<evidence type="ECO:0000313" key="3">
    <source>
        <dbReference type="Proteomes" id="UP001159042"/>
    </source>
</evidence>
<dbReference type="AlphaFoldDB" id="A0AAV8VCF7"/>
<organism evidence="2 3">
    <name type="scientific">Exocentrus adspersus</name>
    <dbReference type="NCBI Taxonomy" id="1586481"/>
    <lineage>
        <taxon>Eukaryota</taxon>
        <taxon>Metazoa</taxon>
        <taxon>Ecdysozoa</taxon>
        <taxon>Arthropoda</taxon>
        <taxon>Hexapoda</taxon>
        <taxon>Insecta</taxon>
        <taxon>Pterygota</taxon>
        <taxon>Neoptera</taxon>
        <taxon>Endopterygota</taxon>
        <taxon>Coleoptera</taxon>
        <taxon>Polyphaga</taxon>
        <taxon>Cucujiformia</taxon>
        <taxon>Chrysomeloidea</taxon>
        <taxon>Cerambycidae</taxon>
        <taxon>Lamiinae</taxon>
        <taxon>Acanthocinini</taxon>
        <taxon>Exocentrus</taxon>
    </lineage>
</organism>
<dbReference type="SUPFAM" id="SSF82153">
    <property type="entry name" value="FAS1 domain"/>
    <property type="match status" value="1"/>
</dbReference>
<protein>
    <recommendedName>
        <fullName evidence="1">FAS1 domain-containing protein</fullName>
    </recommendedName>
</protein>
<dbReference type="GO" id="GO:0030198">
    <property type="term" value="P:extracellular matrix organization"/>
    <property type="evidence" value="ECO:0007669"/>
    <property type="project" value="TreeGrafter"/>
</dbReference>
<dbReference type="InterPro" id="IPR050904">
    <property type="entry name" value="Adhesion/Biosynth-related"/>
</dbReference>
<keyword evidence="3" id="KW-1185">Reference proteome</keyword>
<comment type="caution">
    <text evidence="2">The sequence shown here is derived from an EMBL/GenBank/DDBJ whole genome shotgun (WGS) entry which is preliminary data.</text>
</comment>
<dbReference type="GO" id="GO:0007155">
    <property type="term" value="P:cell adhesion"/>
    <property type="evidence" value="ECO:0007669"/>
    <property type="project" value="TreeGrafter"/>
</dbReference>
<evidence type="ECO:0000313" key="2">
    <source>
        <dbReference type="EMBL" id="KAJ8911736.1"/>
    </source>
</evidence>